<dbReference type="SUPFAM" id="SSF56672">
    <property type="entry name" value="DNA/RNA polymerases"/>
    <property type="match status" value="1"/>
</dbReference>
<dbReference type="Pfam" id="PF05380">
    <property type="entry name" value="Peptidase_A17"/>
    <property type="match status" value="1"/>
</dbReference>
<dbReference type="InterPro" id="IPR036397">
    <property type="entry name" value="RNaseH_sf"/>
</dbReference>
<dbReference type="Proteomes" id="UP000504618">
    <property type="component" value="Unplaced"/>
</dbReference>
<protein>
    <submittedName>
        <fullName evidence="5">Uncharacterized protein LOC112453217</fullName>
    </submittedName>
</protein>
<dbReference type="InterPro" id="IPR001584">
    <property type="entry name" value="Integrase_cat-core"/>
</dbReference>
<dbReference type="InterPro" id="IPR040676">
    <property type="entry name" value="DUF5641"/>
</dbReference>
<sequence length="1680" mass="191316">MSLATDVNQRALIQRRATIKSQCTRVQTFLDGDDCRSTSVIELRTRLQKFNSTWDEFNEVQAKIEAAEDAEQVSENQLEERTAFENRYFTISAALESLIEEKERLVATRSPHTQDRQVREATPFTIGGSSVSDHLKLPRVDLPTFSGEYEEWHLFSNMFISMIEQNAVLPDVQKMQYLMSSLKGEAHDVVSSLEASAENYREAWTMLMERYDDPGLIIGRHVKALFELPAMIKDNHVILRKLLDTVLKHIRALKALKRPTNNWDDLMIHLVTSRLDQSTYREWETTVVRENHAIYKCKEFLALNIDQRVKEARTRKLCLNCLKCASHQAKECLAGTCRKCSKRHNTLLHFEQASKNNSDSEPKTEKSENKESTSPATVNHAAINQGQVLLATALVNVPNTKGETKSIRALLDSGSQSCFITEDCCTELGVKRQSTNMPICELGGQAVSTRSLVKIIIQSRTTGYRKQLDCLVVDTITQRLPINEISKSDIRIPRGITLADPQFNQTSKIDLLIGAEIFFDLLCIGRIKVTENQPTWQKTVLGWIASGNCITGDQYMKSTVCNMSMNDQLNASLMKFWQLESCERIATRTPEERAFENHFMQTHKRDSEGRFVVTLPIKMDVLKNLGESKEIAVQQLYSLERRLKRQPQFTREYVEFMREYQRLGHMRELQEPVSDEWPCVYLPHHYVIKGSSTTTRLRVVFNASSPTTSGVSLNQTLMVGPVVQPDVTVILIRFRIPACALTGDIEKMYRQIRLDPTQTSLHRVVWREDPSHNIKIGELLTLTYGTASASAIATESLEQLAKSKMDKYPKGAIAVLKGFYMDDFVYGEDDEEEVLKIHRQVTALLAEGGFRICKWASNSSGVLKEISQSSSKDYLLELDKDGAAKTLGVVWNPSKDVFLYRISIKASATQSHTKRSILSQIAQIFDPLGLLGPVIITAKILMQRLWKMKIDWNETLPRQIRTEWSTYIHELQDLEKISIPRKIVQSGQGVRKEIHGFCDASEHAYGACVYMRSIGTDGVAEVHLICAKSRVAPLKVLSTPRLELQGAELLSELMEKVANALKGKIEEKFYWTDAKIVLYWIQASNKKLPVFVAHRVGSIQERTAVDNWRHVGSKENPADLISRGISAKELMHSQLWWEGPQWLRCNDLPESQQKVTEYDESQLAKNDRARVVTVASCQETSPFYKFSTFTKLIRIAATCLRFVHNCKRQKHYGPLTVDELEEATKCLIRREQAITFSKDIQDLTRQGTVSNQSSLKHLTPFIDEENLIRVGGRLQHANLRSDVKHPWLLPQRSKITELIIEHEHRKHMHAGPEATLAAMRLRYCSPKARGTIRRVLRRCIRCFKAKPKFSEQLMGDLPTHRVIQSRPFSHTGVDFCGPIYVREGSRKNAKSVKAYVAVFVCMATKAVHLEVVSSMTTDAFLSAFKRFIARRGKPSDVFSDNGTNFVGANRELEELRDIFTKEEHQHKITEVAASDQIKWHFIPPRAPHFGGLWEATVKAFKRHFYKVAADTKLTFEEASTLVIQIEAIFNSRPLITVSSDPNDLSYVSAGHFLIGDTITSYPEPDVTQLKVNRLSRWQHLEQMRQHFWRRWSNEYLLQLQNRTKWCSNRGPALKVGQLVICREDGLPPLKWVLGRVQETCPGADGVVRTAVIKTSTKSFKRPAAKLAILPLEEDLDNTTD</sequence>
<organism evidence="4 5">
    <name type="scientific">Temnothorax curvispinosus</name>
    <dbReference type="NCBI Taxonomy" id="300111"/>
    <lineage>
        <taxon>Eukaryota</taxon>
        <taxon>Metazoa</taxon>
        <taxon>Ecdysozoa</taxon>
        <taxon>Arthropoda</taxon>
        <taxon>Hexapoda</taxon>
        <taxon>Insecta</taxon>
        <taxon>Pterygota</taxon>
        <taxon>Neoptera</taxon>
        <taxon>Endopterygota</taxon>
        <taxon>Hymenoptera</taxon>
        <taxon>Apocrita</taxon>
        <taxon>Aculeata</taxon>
        <taxon>Formicoidea</taxon>
        <taxon>Formicidae</taxon>
        <taxon>Myrmicinae</taxon>
        <taxon>Temnothorax</taxon>
    </lineage>
</organism>
<dbReference type="Pfam" id="PF03564">
    <property type="entry name" value="DUF1759"/>
    <property type="match status" value="1"/>
</dbReference>
<dbReference type="GO" id="GO:0003676">
    <property type="term" value="F:nucleic acid binding"/>
    <property type="evidence" value="ECO:0007669"/>
    <property type="project" value="InterPro"/>
</dbReference>
<proteinExistence type="predicted"/>
<dbReference type="GO" id="GO:0071897">
    <property type="term" value="P:DNA biosynthetic process"/>
    <property type="evidence" value="ECO:0007669"/>
    <property type="project" value="UniProtKB-ARBA"/>
</dbReference>
<keyword evidence="1" id="KW-0175">Coiled coil</keyword>
<dbReference type="GO" id="GO:0042575">
    <property type="term" value="C:DNA polymerase complex"/>
    <property type="evidence" value="ECO:0007669"/>
    <property type="project" value="UniProtKB-ARBA"/>
</dbReference>
<dbReference type="Gene3D" id="3.30.420.10">
    <property type="entry name" value="Ribonuclease H-like superfamily/Ribonuclease H"/>
    <property type="match status" value="1"/>
</dbReference>
<dbReference type="InterPro" id="IPR008042">
    <property type="entry name" value="Retrotrans_Pao"/>
</dbReference>
<accession>A0A6J1PJ27</accession>
<dbReference type="InterPro" id="IPR012337">
    <property type="entry name" value="RNaseH-like_sf"/>
</dbReference>
<evidence type="ECO:0000259" key="3">
    <source>
        <dbReference type="PROSITE" id="PS50994"/>
    </source>
</evidence>
<dbReference type="InterPro" id="IPR043502">
    <property type="entry name" value="DNA/RNA_pol_sf"/>
</dbReference>
<evidence type="ECO:0000313" key="4">
    <source>
        <dbReference type="Proteomes" id="UP000504618"/>
    </source>
</evidence>
<keyword evidence="4" id="KW-1185">Reference proteome</keyword>
<feature type="domain" description="Integrase catalytic" evidence="3">
    <location>
        <begin position="1363"/>
        <end position="1549"/>
    </location>
</feature>
<dbReference type="OrthoDB" id="7550344at2759"/>
<dbReference type="PROSITE" id="PS50994">
    <property type="entry name" value="INTEGRASE"/>
    <property type="match status" value="1"/>
</dbReference>
<evidence type="ECO:0000313" key="5">
    <source>
        <dbReference type="RefSeq" id="XP_024869597.1"/>
    </source>
</evidence>
<dbReference type="InterPro" id="IPR041588">
    <property type="entry name" value="Integrase_H2C2"/>
</dbReference>
<dbReference type="Pfam" id="PF00665">
    <property type="entry name" value="rve"/>
    <property type="match status" value="1"/>
</dbReference>
<dbReference type="PANTHER" id="PTHR47331:SF1">
    <property type="entry name" value="GAG-LIKE PROTEIN"/>
    <property type="match status" value="1"/>
</dbReference>
<dbReference type="RefSeq" id="XP_024869597.1">
    <property type="nucleotide sequence ID" value="XM_025013829.1"/>
</dbReference>
<dbReference type="InterPro" id="IPR005312">
    <property type="entry name" value="DUF1759"/>
</dbReference>
<evidence type="ECO:0000256" key="1">
    <source>
        <dbReference type="SAM" id="Coils"/>
    </source>
</evidence>
<feature type="coiled-coil region" evidence="1">
    <location>
        <begin position="57"/>
        <end position="87"/>
    </location>
</feature>
<feature type="region of interest" description="Disordered" evidence="2">
    <location>
        <begin position="351"/>
        <end position="376"/>
    </location>
</feature>
<dbReference type="GeneID" id="112453217"/>
<dbReference type="GO" id="GO:0015074">
    <property type="term" value="P:DNA integration"/>
    <property type="evidence" value="ECO:0007669"/>
    <property type="project" value="InterPro"/>
</dbReference>
<reference evidence="5" key="1">
    <citation type="submission" date="2025-08" db="UniProtKB">
        <authorList>
            <consortium name="RefSeq"/>
        </authorList>
    </citation>
    <scope>IDENTIFICATION</scope>
    <source>
        <tissue evidence="5">Whole body</tissue>
    </source>
</reference>
<dbReference type="Pfam" id="PF18701">
    <property type="entry name" value="DUF5641"/>
    <property type="match status" value="1"/>
</dbReference>
<dbReference type="CDD" id="cd00303">
    <property type="entry name" value="retropepsin_like"/>
    <property type="match status" value="1"/>
</dbReference>
<name>A0A6J1PJ27_9HYME</name>
<dbReference type="Pfam" id="PF17921">
    <property type="entry name" value="Integrase_H2C2"/>
    <property type="match status" value="1"/>
</dbReference>
<dbReference type="PANTHER" id="PTHR47331">
    <property type="entry name" value="PHD-TYPE DOMAIN-CONTAINING PROTEIN"/>
    <property type="match status" value="1"/>
</dbReference>
<feature type="compositionally biased region" description="Basic and acidic residues" evidence="2">
    <location>
        <begin position="358"/>
        <end position="371"/>
    </location>
</feature>
<dbReference type="SUPFAM" id="SSF53098">
    <property type="entry name" value="Ribonuclease H-like"/>
    <property type="match status" value="1"/>
</dbReference>
<evidence type="ECO:0000256" key="2">
    <source>
        <dbReference type="SAM" id="MobiDB-lite"/>
    </source>
</evidence>
<gene>
    <name evidence="5" type="primary">LOC112453217</name>
</gene>